<dbReference type="NCBIfam" id="TIGR04282">
    <property type="entry name" value="glyco_like_cofC"/>
    <property type="match status" value="1"/>
</dbReference>
<comment type="caution">
    <text evidence="1">The sequence shown here is derived from an EMBL/GenBank/DDBJ whole genome shotgun (WGS) entry which is preliminary data.</text>
</comment>
<protein>
    <submittedName>
        <fullName evidence="1">TIGR04282 family arsenosugar biosynthesis glycosyltransferase</fullName>
    </submittedName>
</protein>
<gene>
    <name evidence="1" type="ORF">VB738_11970</name>
</gene>
<dbReference type="SUPFAM" id="SSF53448">
    <property type="entry name" value="Nucleotide-diphospho-sugar transferases"/>
    <property type="match status" value="1"/>
</dbReference>
<dbReference type="PANTHER" id="PTHR36529:SF1">
    <property type="entry name" value="GLYCOSYLTRANSFERASE"/>
    <property type="match status" value="1"/>
</dbReference>
<dbReference type="EMBL" id="JAYGHX010000007">
    <property type="protein sequence ID" value="MEA5391973.1"/>
    <property type="molecule type" value="Genomic_DNA"/>
</dbReference>
<organism evidence="1 2">
    <name type="scientific">Cyanobium gracile UHCC 0139</name>
    <dbReference type="NCBI Taxonomy" id="3110308"/>
    <lineage>
        <taxon>Bacteria</taxon>
        <taxon>Bacillati</taxon>
        <taxon>Cyanobacteriota</taxon>
        <taxon>Cyanophyceae</taxon>
        <taxon>Synechococcales</taxon>
        <taxon>Prochlorococcaceae</taxon>
        <taxon>Cyanobium</taxon>
    </lineage>
</organism>
<dbReference type="InterPro" id="IPR029044">
    <property type="entry name" value="Nucleotide-diphossugar_trans"/>
</dbReference>
<dbReference type="Gene3D" id="3.90.550.10">
    <property type="entry name" value="Spore Coat Polysaccharide Biosynthesis Protein SpsA, Chain A"/>
    <property type="match status" value="1"/>
</dbReference>
<keyword evidence="2" id="KW-1185">Reference proteome</keyword>
<dbReference type="PANTHER" id="PTHR36529">
    <property type="entry name" value="SLL1095 PROTEIN"/>
    <property type="match status" value="1"/>
</dbReference>
<evidence type="ECO:0000313" key="2">
    <source>
        <dbReference type="Proteomes" id="UP001304461"/>
    </source>
</evidence>
<proteinExistence type="predicted"/>
<accession>A0ABU5RW27</accession>
<dbReference type="Proteomes" id="UP001304461">
    <property type="component" value="Unassembled WGS sequence"/>
</dbReference>
<dbReference type="RefSeq" id="WP_323305950.1">
    <property type="nucleotide sequence ID" value="NZ_JAYGHX010000007.1"/>
</dbReference>
<dbReference type="InterPro" id="IPR018641">
    <property type="entry name" value="Trfase_1_rSAM/seldom-assoc"/>
</dbReference>
<evidence type="ECO:0000313" key="1">
    <source>
        <dbReference type="EMBL" id="MEA5391973.1"/>
    </source>
</evidence>
<dbReference type="Pfam" id="PF09837">
    <property type="entry name" value="DUF2064"/>
    <property type="match status" value="1"/>
</dbReference>
<reference evidence="1 2" key="1">
    <citation type="submission" date="2023-12" db="EMBL/GenBank/DDBJ databases">
        <title>Baltic Sea Cyanobacteria.</title>
        <authorList>
            <person name="Delbaje E."/>
            <person name="Fewer D.P."/>
            <person name="Shishido T.K."/>
        </authorList>
    </citation>
    <scope>NUCLEOTIDE SEQUENCE [LARGE SCALE GENOMIC DNA]</scope>
    <source>
        <strain evidence="1 2">UHCC 0139</strain>
    </source>
</reference>
<name>A0ABU5RW27_9CYAN</name>
<sequence>MRPPQGLGIGPPQLVMLARWPAPGRCKSRLVPGVGTGRAAAIQARLTRHGLAAAAEARRAMAAAGGDGRPGAGLRLVLATSGLGPGAAGRWGRRLGVDRVVDQGPGSLGLRMQRQMGRGWREGAAAVVLIGSDLPELAADDLLAAFRALEHHALVLGPAGDGGYWLIGRRRATPQVFSGIEWGSDRVLEQTLQLARKAGLSTALLAERHDLDRPADLDRWR</sequence>